<dbReference type="FunFam" id="2.40.50.990:FF:000001">
    <property type="entry name" value="Elongation factor 3"/>
    <property type="match status" value="1"/>
</dbReference>
<dbReference type="SUPFAM" id="SSF48371">
    <property type="entry name" value="ARM repeat"/>
    <property type="match status" value="1"/>
</dbReference>
<keyword evidence="17" id="KW-1185">Reference proteome</keyword>
<dbReference type="InterPro" id="IPR047036">
    <property type="entry name" value="EF3_4HB_sf"/>
</dbReference>
<dbReference type="Pfam" id="PF24987">
    <property type="entry name" value="HEAT_EF3_N"/>
    <property type="match status" value="1"/>
</dbReference>
<dbReference type="SUPFAM" id="SSF52540">
    <property type="entry name" value="P-loop containing nucleoside triphosphate hydrolases"/>
    <property type="match status" value="2"/>
</dbReference>
<comment type="subcellular location">
    <subcellularLocation>
        <location evidence="1">Cytoplasm</location>
    </subcellularLocation>
</comment>
<dbReference type="FunFam" id="3.40.50.300:FF:000193">
    <property type="entry name" value="Probable Elongation factor 3"/>
    <property type="match status" value="1"/>
</dbReference>
<dbReference type="InterPro" id="IPR016024">
    <property type="entry name" value="ARM-type_fold"/>
</dbReference>
<feature type="repeat" description="HEAT" evidence="13">
    <location>
        <begin position="176"/>
        <end position="214"/>
    </location>
</feature>
<dbReference type="Pfam" id="PF24984">
    <property type="entry name" value="HEAT_EF3_GNC1"/>
    <property type="match status" value="1"/>
</dbReference>
<dbReference type="InterPro" id="IPR050611">
    <property type="entry name" value="ABCF"/>
</dbReference>
<dbReference type="InterPro" id="IPR047038">
    <property type="entry name" value="eEF3_chromodomain-like_sf"/>
</dbReference>
<dbReference type="STRING" id="1399860.A0A2C5Y4X5"/>
<feature type="compositionally biased region" description="Basic residues" evidence="14">
    <location>
        <begin position="1032"/>
        <end position="1043"/>
    </location>
</feature>
<dbReference type="PROSITE" id="PS50893">
    <property type="entry name" value="ABC_TRANSPORTER_2"/>
    <property type="match status" value="2"/>
</dbReference>
<dbReference type="EMBL" id="NJET01000043">
    <property type="protein sequence ID" value="PHH63757.1"/>
    <property type="molecule type" value="Genomic_DNA"/>
</dbReference>
<evidence type="ECO:0000313" key="17">
    <source>
        <dbReference type="Proteomes" id="UP000226192"/>
    </source>
</evidence>
<feature type="region of interest" description="Disordered" evidence="14">
    <location>
        <begin position="985"/>
        <end position="1054"/>
    </location>
</feature>
<dbReference type="GO" id="GO:0003723">
    <property type="term" value="F:RNA binding"/>
    <property type="evidence" value="ECO:0007669"/>
    <property type="project" value="UniProtKB-KW"/>
</dbReference>
<evidence type="ECO:0000256" key="6">
    <source>
        <dbReference type="ARBA" id="ARBA00022741"/>
    </source>
</evidence>
<dbReference type="InterPro" id="IPR003439">
    <property type="entry name" value="ABC_transporter-like_ATP-bd"/>
</dbReference>
<evidence type="ECO:0000256" key="12">
    <source>
        <dbReference type="ARBA" id="ARBA00049360"/>
    </source>
</evidence>
<evidence type="ECO:0000256" key="5">
    <source>
        <dbReference type="ARBA" id="ARBA00022737"/>
    </source>
</evidence>
<evidence type="ECO:0000256" key="11">
    <source>
        <dbReference type="ARBA" id="ARBA00022917"/>
    </source>
</evidence>
<dbReference type="Gene3D" id="3.40.50.300">
    <property type="entry name" value="P-loop containing nucleotide triphosphate hydrolases"/>
    <property type="match status" value="2"/>
</dbReference>
<evidence type="ECO:0000256" key="8">
    <source>
        <dbReference type="ARBA" id="ARBA00022801"/>
    </source>
</evidence>
<gene>
    <name evidence="16" type="ORF">CDD81_5522</name>
</gene>
<feature type="domain" description="ABC transporter" evidence="15">
    <location>
        <begin position="678"/>
        <end position="1004"/>
    </location>
</feature>
<name>A0A2C5Y4X5_9HYPO</name>
<feature type="repeat" description="HEAT" evidence="13">
    <location>
        <begin position="96"/>
        <end position="133"/>
    </location>
</feature>
<evidence type="ECO:0000256" key="3">
    <source>
        <dbReference type="ARBA" id="ARBA00011054"/>
    </source>
</evidence>
<dbReference type="Proteomes" id="UP000226192">
    <property type="component" value="Unassembled WGS sequence"/>
</dbReference>
<dbReference type="GO" id="GO:0005737">
    <property type="term" value="C:cytoplasm"/>
    <property type="evidence" value="ECO:0007669"/>
    <property type="project" value="UniProtKB-SubCell"/>
</dbReference>
<keyword evidence="9" id="KW-0067">ATP-binding</keyword>
<sequence>MPSENAQSVKVLDELFQKLTVSKDAAEIKESANELASFINGRIEDQEVPSNIIDNLQKQLTNKKDAAARERACTAVTAIASHSEVSASVEPYLIVLLPNLLAAVGDKIAAVKNAASAAVIAIAGAINGNAFKAALPAVMESLRNAQKWPEKMISLDFIDALIKIAPAQLAARVPELIPVISESMWDTKKEVKERAYKTMEQVCQLIVNKDIERFIPELIKCIAKPENVPETVHLLGATTFVTEVQEPTLALMVPLLDRGLAERETAIKRKAAVIVDNMCKLVDDPNIVAPFLPKMMPGLQKNFDNLADPEAREKTKQALETLARVGNVKDGKIPEARNDGDLKVVLEKLKSILSGRYSAYLDRMGPVAEYIAAIAGQLIDERESESAVWVENLKPYVAVITGIDNSEGVIDTLRKRASPGAAEEEAAEADEEEGEDLCNCTFSLAYGAKILLNQTHLRLKRGQRYGLCGPNGSGKSTLMRAINNEQVEGFPKQSEVKTVFVEHDLDSADTEMTTIDWTMKKLKEAGVTTSREDVEKQLAEFGFTPAMINGEITALSGGWKMKLALCRAVFEAPDILLLDEPTNHLDVKNVKWLEDYLINSPCTSIIVSHDSGFLDNVCQHIVHYERFKLKRYRGNLAEFVKRVPSAKSYYELGASEIEFTFPEPGFLEGVKTKAKAILRATKMSFQYPGTSKPQISDITFQCSLGSRIAVIGPNGAGKSTLINVLTGELIPTEGEIYQHENIRIAYIKQHAFAHIDNHLDKTPSEYIQWRFQTGEDRETMDRANKIITEADEKAMDKIFKIEGSQRRVIGINARRKFKNSYEYECSFALGENVGMKGERWTPMMTADNAWLPRNELLASHQKMVADVDMKEALASGQFRPLVRKEIESHCANFGLDAELVSHSRMRGLSGGQRVKTVLAACSWQRPHLIVLDEPTNYLDRDSLGALSKALKKFEGGVIIITHSAEFTKDLTEEVWAVMDGQMTPSGHNWVSGQGAGPRLKQDGDGDEDKFDAMGNKIVTTKKKAKLTSSEARKKKKDRMARRKRGEEVFSDEDD</sequence>
<protein>
    <recommendedName>
        <fullName evidence="15">ABC transporter domain-containing protein</fullName>
    </recommendedName>
</protein>
<dbReference type="Pfam" id="PF17947">
    <property type="entry name" value="4HB"/>
    <property type="match status" value="1"/>
</dbReference>
<dbReference type="SMART" id="SM00382">
    <property type="entry name" value="AAA"/>
    <property type="match status" value="2"/>
</dbReference>
<dbReference type="Gene3D" id="1.20.1390.20">
    <property type="match status" value="1"/>
</dbReference>
<comment type="pathway">
    <text evidence="2">Protein biosynthesis; polypeptide chain elongation.</text>
</comment>
<comment type="similarity">
    <text evidence="3">Belongs to the ABC transporter superfamily. ABCF family. EF3 subfamily.</text>
</comment>
<dbReference type="GO" id="GO:0016887">
    <property type="term" value="F:ATP hydrolysis activity"/>
    <property type="evidence" value="ECO:0007669"/>
    <property type="project" value="InterPro"/>
</dbReference>
<dbReference type="FunFam" id="1.25.10.10:FF:000076">
    <property type="entry name" value="Elongation factor 3"/>
    <property type="match status" value="1"/>
</dbReference>
<keyword evidence="6" id="KW-0547">Nucleotide-binding</keyword>
<evidence type="ECO:0000313" key="16">
    <source>
        <dbReference type="EMBL" id="PHH63757.1"/>
    </source>
</evidence>
<evidence type="ECO:0000256" key="10">
    <source>
        <dbReference type="ARBA" id="ARBA00022884"/>
    </source>
</evidence>
<evidence type="ECO:0000256" key="9">
    <source>
        <dbReference type="ARBA" id="ARBA00022840"/>
    </source>
</evidence>
<dbReference type="Gene3D" id="2.40.50.990">
    <property type="match status" value="1"/>
</dbReference>
<evidence type="ECO:0000256" key="2">
    <source>
        <dbReference type="ARBA" id="ARBA00004815"/>
    </source>
</evidence>
<dbReference type="InterPro" id="IPR003593">
    <property type="entry name" value="AAA+_ATPase"/>
</dbReference>
<dbReference type="InterPro" id="IPR017871">
    <property type="entry name" value="ABC_transporter-like_CS"/>
</dbReference>
<feature type="domain" description="ABC transporter" evidence="15">
    <location>
        <begin position="435"/>
        <end position="652"/>
    </location>
</feature>
<dbReference type="InterPro" id="IPR027417">
    <property type="entry name" value="P-loop_NTPase"/>
</dbReference>
<reference evidence="16 17" key="1">
    <citation type="submission" date="2017-06" db="EMBL/GenBank/DDBJ databases">
        <title>Ant-infecting Ophiocordyceps genomes reveal a high diversity of potential behavioral manipulation genes and a possible major role for enterotoxins.</title>
        <authorList>
            <person name="De Bekker C."/>
            <person name="Evans H.C."/>
            <person name="Brachmann A."/>
            <person name="Hughes D.P."/>
        </authorList>
    </citation>
    <scope>NUCLEOTIDE SEQUENCE [LARGE SCALE GENOMIC DNA]</scope>
    <source>
        <strain evidence="16 17">Map64</strain>
    </source>
</reference>
<comment type="catalytic activity">
    <reaction evidence="12">
        <text>ATP + H2O = ADP + phosphate + H(+)</text>
        <dbReference type="Rhea" id="RHEA:13065"/>
        <dbReference type="ChEBI" id="CHEBI:15377"/>
        <dbReference type="ChEBI" id="CHEBI:15378"/>
        <dbReference type="ChEBI" id="CHEBI:30616"/>
        <dbReference type="ChEBI" id="CHEBI:43474"/>
        <dbReference type="ChEBI" id="CHEBI:456216"/>
    </reaction>
</comment>
<dbReference type="InterPro" id="IPR040533">
    <property type="entry name" value="EF3_4HB"/>
</dbReference>
<keyword evidence="4" id="KW-0963">Cytoplasm</keyword>
<dbReference type="PANTHER" id="PTHR19211">
    <property type="entry name" value="ATP-BINDING TRANSPORT PROTEIN-RELATED"/>
    <property type="match status" value="1"/>
</dbReference>
<dbReference type="CDD" id="cd03221">
    <property type="entry name" value="ABCF_EF-3"/>
    <property type="match status" value="1"/>
</dbReference>
<keyword evidence="7" id="KW-0251">Elongation factor</keyword>
<dbReference type="PROSITE" id="PS00211">
    <property type="entry name" value="ABC_TRANSPORTER_1"/>
    <property type="match status" value="1"/>
</dbReference>
<dbReference type="PANTHER" id="PTHR19211:SF5">
    <property type="entry name" value="ELONGATION FACTOR 3A-RELATED"/>
    <property type="match status" value="1"/>
</dbReference>
<accession>A0A2C5Y4X5</accession>
<proteinExistence type="inferred from homology"/>
<dbReference type="Gene3D" id="1.25.10.10">
    <property type="entry name" value="Leucine-rich Repeat Variant"/>
    <property type="match status" value="1"/>
</dbReference>
<dbReference type="CDD" id="cd00882">
    <property type="entry name" value="Ras_like_GTPase"/>
    <property type="match status" value="1"/>
</dbReference>
<evidence type="ECO:0000256" key="1">
    <source>
        <dbReference type="ARBA" id="ARBA00004496"/>
    </source>
</evidence>
<dbReference type="PROSITE" id="PS50077">
    <property type="entry name" value="HEAT_REPEAT"/>
    <property type="match status" value="2"/>
</dbReference>
<dbReference type="Pfam" id="PF00005">
    <property type="entry name" value="ABC_tran"/>
    <property type="match status" value="3"/>
</dbReference>
<keyword evidence="5" id="KW-0677">Repeat</keyword>
<evidence type="ECO:0000256" key="13">
    <source>
        <dbReference type="PROSITE-ProRule" id="PRU00103"/>
    </source>
</evidence>
<keyword evidence="10" id="KW-0694">RNA-binding</keyword>
<organism evidence="16 17">
    <name type="scientific">Ophiocordyceps australis</name>
    <dbReference type="NCBI Taxonomy" id="1399860"/>
    <lineage>
        <taxon>Eukaryota</taxon>
        <taxon>Fungi</taxon>
        <taxon>Dikarya</taxon>
        <taxon>Ascomycota</taxon>
        <taxon>Pezizomycotina</taxon>
        <taxon>Sordariomycetes</taxon>
        <taxon>Hypocreomycetidae</taxon>
        <taxon>Hypocreales</taxon>
        <taxon>Ophiocordycipitaceae</taxon>
        <taxon>Ophiocordyceps</taxon>
    </lineage>
</organism>
<dbReference type="GO" id="GO:0003746">
    <property type="term" value="F:translation elongation factor activity"/>
    <property type="evidence" value="ECO:0007669"/>
    <property type="project" value="UniProtKB-KW"/>
</dbReference>
<dbReference type="OrthoDB" id="2110130at2759"/>
<keyword evidence="8" id="KW-0378">Hydrolase</keyword>
<evidence type="ECO:0000256" key="4">
    <source>
        <dbReference type="ARBA" id="ARBA00022490"/>
    </source>
</evidence>
<evidence type="ECO:0000259" key="15">
    <source>
        <dbReference type="PROSITE" id="PS50893"/>
    </source>
</evidence>
<evidence type="ECO:0000256" key="14">
    <source>
        <dbReference type="SAM" id="MobiDB-lite"/>
    </source>
</evidence>
<keyword evidence="11" id="KW-0648">Protein biosynthesis</keyword>
<evidence type="ECO:0000256" key="7">
    <source>
        <dbReference type="ARBA" id="ARBA00022768"/>
    </source>
</evidence>
<comment type="caution">
    <text evidence="16">The sequence shown here is derived from an EMBL/GenBank/DDBJ whole genome shotgun (WGS) entry which is preliminary data.</text>
</comment>
<dbReference type="GO" id="GO:0005524">
    <property type="term" value="F:ATP binding"/>
    <property type="evidence" value="ECO:0007669"/>
    <property type="project" value="UniProtKB-KW"/>
</dbReference>
<dbReference type="InterPro" id="IPR021133">
    <property type="entry name" value="HEAT_type_2"/>
</dbReference>
<dbReference type="InterPro" id="IPR011989">
    <property type="entry name" value="ARM-like"/>
</dbReference>
<dbReference type="AlphaFoldDB" id="A0A2C5Y4X5"/>
<dbReference type="UniPathway" id="UPA00345"/>